<evidence type="ECO:0008006" key="3">
    <source>
        <dbReference type="Google" id="ProtNLM"/>
    </source>
</evidence>
<evidence type="ECO:0000313" key="2">
    <source>
        <dbReference type="Proteomes" id="UP000007431"/>
    </source>
</evidence>
<proteinExistence type="predicted"/>
<sequence length="193" mass="21338">MRVVTWNARGTGNSGGGNEWSDFGVWMGEAAVNDYTRLLNESIDAFMADHPDVDDAEMFICGYSAGATFAAAVRPPQNLARFRPPRYILISYPVELAPCIGVFMTGGYFRALEALVQGEGWEGNPYPEGPVAGVLTLTGSSERGPFYGMWTGILSGKNRRGNLKQVVVEWADHVWTNKMHCIPEEVDKWLNEE</sequence>
<name>D8QGG5_SCHCM</name>
<gene>
    <name evidence="1" type="ORF">SCHCODRAFT_112952</name>
</gene>
<dbReference type="GeneID" id="9591972"/>
<dbReference type="KEGG" id="scm:SCHCO_02639595"/>
<dbReference type="VEuPathDB" id="FungiDB:SCHCODRAFT_02639595"/>
<protein>
    <recommendedName>
        <fullName evidence="3">Phospholipase/carboxylesterase/thioesterase domain-containing protein</fullName>
    </recommendedName>
</protein>
<dbReference type="Proteomes" id="UP000007431">
    <property type="component" value="Unassembled WGS sequence"/>
</dbReference>
<reference evidence="1 2" key="1">
    <citation type="journal article" date="2010" name="Nat. Biotechnol.">
        <title>Genome sequence of the model mushroom Schizophyllum commune.</title>
        <authorList>
            <person name="Ohm R.A."/>
            <person name="de Jong J.F."/>
            <person name="Lugones L.G."/>
            <person name="Aerts A."/>
            <person name="Kothe E."/>
            <person name="Stajich J.E."/>
            <person name="de Vries R.P."/>
            <person name="Record E."/>
            <person name="Levasseur A."/>
            <person name="Baker S.E."/>
            <person name="Bartholomew K.A."/>
            <person name="Coutinho P.M."/>
            <person name="Erdmann S."/>
            <person name="Fowler T.J."/>
            <person name="Gathman A.C."/>
            <person name="Lombard V."/>
            <person name="Henrissat B."/>
            <person name="Knabe N."/>
            <person name="Kuees U."/>
            <person name="Lilly W.W."/>
            <person name="Lindquist E."/>
            <person name="Lucas S."/>
            <person name="Magnuson J.K."/>
            <person name="Piumi F."/>
            <person name="Raudaskoski M."/>
            <person name="Salamov A."/>
            <person name="Schmutz J."/>
            <person name="Schwarze F.W.M.R."/>
            <person name="vanKuyk P.A."/>
            <person name="Horton J.S."/>
            <person name="Grigoriev I.V."/>
            <person name="Woesten H.A.B."/>
        </authorList>
    </citation>
    <scope>NUCLEOTIDE SEQUENCE [LARGE SCALE GENOMIC DNA]</scope>
    <source>
        <strain evidence="2">H4-8 / FGSC 9210</strain>
    </source>
</reference>
<dbReference type="AlphaFoldDB" id="D8QGG5"/>
<accession>D8QGG5</accession>
<keyword evidence="2" id="KW-1185">Reference proteome</keyword>
<feature type="non-terminal residue" evidence="1">
    <location>
        <position position="193"/>
    </location>
</feature>
<dbReference type="HOGENOM" id="CLU_1409546_0_0_1"/>
<dbReference type="InterPro" id="IPR029058">
    <property type="entry name" value="AB_hydrolase_fold"/>
</dbReference>
<dbReference type="OMA" id="ANHIWHD"/>
<dbReference type="Gene3D" id="3.40.50.1820">
    <property type="entry name" value="alpha/beta hydrolase"/>
    <property type="match status" value="1"/>
</dbReference>
<dbReference type="EMBL" id="GL377311">
    <property type="protein sequence ID" value="EFI93585.1"/>
    <property type="molecule type" value="Genomic_DNA"/>
</dbReference>
<evidence type="ECO:0000313" key="1">
    <source>
        <dbReference type="EMBL" id="EFI93585.1"/>
    </source>
</evidence>
<dbReference type="RefSeq" id="XP_003028488.1">
    <property type="nucleotide sequence ID" value="XM_003028442.1"/>
</dbReference>
<organism evidence="2">
    <name type="scientific">Schizophyllum commune (strain H4-8 / FGSC 9210)</name>
    <name type="common">Split gill fungus</name>
    <dbReference type="NCBI Taxonomy" id="578458"/>
    <lineage>
        <taxon>Eukaryota</taxon>
        <taxon>Fungi</taxon>
        <taxon>Dikarya</taxon>
        <taxon>Basidiomycota</taxon>
        <taxon>Agaricomycotina</taxon>
        <taxon>Agaricomycetes</taxon>
        <taxon>Agaricomycetidae</taxon>
        <taxon>Agaricales</taxon>
        <taxon>Schizophyllaceae</taxon>
        <taxon>Schizophyllum</taxon>
    </lineage>
</organism>
<dbReference type="OrthoDB" id="10260961at2759"/>
<dbReference type="SUPFAM" id="SSF53474">
    <property type="entry name" value="alpha/beta-Hydrolases"/>
    <property type="match status" value="1"/>
</dbReference>
<dbReference type="InParanoid" id="D8QGG5"/>